<dbReference type="Gene3D" id="3.30.1460.30">
    <property type="entry name" value="YgaC/TfoX-N like chaperone"/>
    <property type="match status" value="1"/>
</dbReference>
<gene>
    <name evidence="2" type="ORF">H8L32_17715</name>
</gene>
<evidence type="ECO:0000259" key="1">
    <source>
        <dbReference type="Pfam" id="PF04993"/>
    </source>
</evidence>
<dbReference type="SUPFAM" id="SSF159894">
    <property type="entry name" value="YgaC/TfoX-N like"/>
    <property type="match status" value="1"/>
</dbReference>
<reference evidence="2 3" key="1">
    <citation type="submission" date="2020-08" db="EMBL/GenBank/DDBJ databases">
        <title>Novel species isolated from subtropical streams in China.</title>
        <authorList>
            <person name="Lu H."/>
        </authorList>
    </citation>
    <scope>NUCLEOTIDE SEQUENCE [LARGE SCALE GENOMIC DNA]</scope>
    <source>
        <strain evidence="2 3">CY18W</strain>
    </source>
</reference>
<accession>A0ABR6ZTV7</accession>
<dbReference type="Pfam" id="PF04993">
    <property type="entry name" value="TfoX_N"/>
    <property type="match status" value="1"/>
</dbReference>
<dbReference type="EMBL" id="JACOGF010000009">
    <property type="protein sequence ID" value="MBC3919332.1"/>
    <property type="molecule type" value="Genomic_DNA"/>
</dbReference>
<feature type="domain" description="TfoX N-terminal" evidence="1">
    <location>
        <begin position="13"/>
        <end position="98"/>
    </location>
</feature>
<dbReference type="RefSeq" id="WP_186948593.1">
    <property type="nucleotide sequence ID" value="NZ_JACOGF010000009.1"/>
</dbReference>
<dbReference type="InterPro" id="IPR007076">
    <property type="entry name" value="TfoX_N"/>
</dbReference>
<name>A0ABR6ZTV7_9BURK</name>
<proteinExistence type="predicted"/>
<evidence type="ECO:0000313" key="2">
    <source>
        <dbReference type="EMBL" id="MBC3919332.1"/>
    </source>
</evidence>
<comment type="caution">
    <text evidence="2">The sequence shown here is derived from an EMBL/GenBank/DDBJ whole genome shotgun (WGS) entry which is preliminary data.</text>
</comment>
<organism evidence="2 3">
    <name type="scientific">Undibacterium hunanense</name>
    <dbReference type="NCBI Taxonomy" id="2762292"/>
    <lineage>
        <taxon>Bacteria</taxon>
        <taxon>Pseudomonadati</taxon>
        <taxon>Pseudomonadota</taxon>
        <taxon>Betaproteobacteria</taxon>
        <taxon>Burkholderiales</taxon>
        <taxon>Oxalobacteraceae</taxon>
        <taxon>Undibacterium</taxon>
    </lineage>
</organism>
<dbReference type="Proteomes" id="UP000650424">
    <property type="component" value="Unassembled WGS sequence"/>
</dbReference>
<sequence>MASQASFVEFILDQLSACDDVIAKKMFGEYALYMSGKMFALICDDQLFIKPTTAGRELLGTTTEVPPYPQARPWYLIDSDLLENRDDLAALARATAAALPMPVKKAKKTAKTSSA</sequence>
<protein>
    <submittedName>
        <fullName evidence="2">TfoX/Sxy family protein</fullName>
    </submittedName>
</protein>
<keyword evidence="3" id="KW-1185">Reference proteome</keyword>
<evidence type="ECO:0000313" key="3">
    <source>
        <dbReference type="Proteomes" id="UP000650424"/>
    </source>
</evidence>